<feature type="domain" description="C2H2-type" evidence="11">
    <location>
        <begin position="352"/>
        <end position="380"/>
    </location>
</feature>
<comment type="caution">
    <text evidence="12">The sequence shown here is derived from an EMBL/GenBank/DDBJ whole genome shotgun (WGS) entry which is preliminary data.</text>
</comment>
<feature type="transmembrane region" description="Helical" evidence="10">
    <location>
        <begin position="25"/>
        <end position="48"/>
    </location>
</feature>
<evidence type="ECO:0000256" key="1">
    <source>
        <dbReference type="ARBA" id="ARBA00004123"/>
    </source>
</evidence>
<feature type="compositionally biased region" description="Low complexity" evidence="9">
    <location>
        <begin position="285"/>
        <end position="313"/>
    </location>
</feature>
<dbReference type="OrthoDB" id="3778217at2759"/>
<evidence type="ECO:0000256" key="3">
    <source>
        <dbReference type="ARBA" id="ARBA00022771"/>
    </source>
</evidence>
<keyword evidence="5" id="KW-0805">Transcription regulation</keyword>
<dbReference type="InterPro" id="IPR036236">
    <property type="entry name" value="Znf_C2H2_sf"/>
</dbReference>
<dbReference type="Gene3D" id="3.30.160.60">
    <property type="entry name" value="Classic Zinc Finger"/>
    <property type="match status" value="1"/>
</dbReference>
<dbReference type="InterPro" id="IPR051061">
    <property type="entry name" value="Zinc_finger_trans_reg"/>
</dbReference>
<keyword evidence="10" id="KW-0472">Membrane</keyword>
<feature type="compositionally biased region" description="Basic and acidic residues" evidence="9">
    <location>
        <begin position="187"/>
        <end position="199"/>
    </location>
</feature>
<dbReference type="PANTHER" id="PTHR46179:SF13">
    <property type="entry name" value="C2H2-TYPE DOMAIN-CONTAINING PROTEIN"/>
    <property type="match status" value="1"/>
</dbReference>
<evidence type="ECO:0000256" key="10">
    <source>
        <dbReference type="SAM" id="Phobius"/>
    </source>
</evidence>
<evidence type="ECO:0000256" key="4">
    <source>
        <dbReference type="ARBA" id="ARBA00022833"/>
    </source>
</evidence>
<keyword evidence="7" id="KW-0539">Nucleus</keyword>
<evidence type="ECO:0000256" key="9">
    <source>
        <dbReference type="SAM" id="MobiDB-lite"/>
    </source>
</evidence>
<comment type="subcellular location">
    <subcellularLocation>
        <location evidence="1">Nucleus</location>
    </subcellularLocation>
</comment>
<feature type="region of interest" description="Disordered" evidence="9">
    <location>
        <begin position="278"/>
        <end position="340"/>
    </location>
</feature>
<organism evidence="12 13">
    <name type="scientific">Paraphaeosphaeria minitans</name>
    <dbReference type="NCBI Taxonomy" id="565426"/>
    <lineage>
        <taxon>Eukaryota</taxon>
        <taxon>Fungi</taxon>
        <taxon>Dikarya</taxon>
        <taxon>Ascomycota</taxon>
        <taxon>Pezizomycotina</taxon>
        <taxon>Dothideomycetes</taxon>
        <taxon>Pleosporomycetidae</taxon>
        <taxon>Pleosporales</taxon>
        <taxon>Massarineae</taxon>
        <taxon>Didymosphaeriaceae</taxon>
        <taxon>Paraphaeosphaeria</taxon>
    </lineage>
</organism>
<dbReference type="PROSITE" id="PS00028">
    <property type="entry name" value="ZINC_FINGER_C2H2_1"/>
    <property type="match status" value="2"/>
</dbReference>
<keyword evidence="10" id="KW-1133">Transmembrane helix</keyword>
<dbReference type="PANTHER" id="PTHR46179">
    <property type="entry name" value="ZINC FINGER PROTEIN"/>
    <property type="match status" value="1"/>
</dbReference>
<dbReference type="AlphaFoldDB" id="A0A9P6GLG4"/>
<evidence type="ECO:0000256" key="8">
    <source>
        <dbReference type="PROSITE-ProRule" id="PRU00042"/>
    </source>
</evidence>
<keyword evidence="3 8" id="KW-0863">Zinc-finger</keyword>
<dbReference type="SUPFAM" id="SSF57667">
    <property type="entry name" value="beta-beta-alpha zinc fingers"/>
    <property type="match status" value="1"/>
</dbReference>
<keyword evidence="4" id="KW-0862">Zinc</keyword>
<keyword evidence="13" id="KW-1185">Reference proteome</keyword>
<name>A0A9P6GLG4_9PLEO</name>
<evidence type="ECO:0000256" key="5">
    <source>
        <dbReference type="ARBA" id="ARBA00023015"/>
    </source>
</evidence>
<feature type="region of interest" description="Disordered" evidence="9">
    <location>
        <begin position="159"/>
        <end position="209"/>
    </location>
</feature>
<dbReference type="GO" id="GO:0008270">
    <property type="term" value="F:zinc ion binding"/>
    <property type="evidence" value="ECO:0007669"/>
    <property type="project" value="UniProtKB-KW"/>
</dbReference>
<feature type="compositionally biased region" description="Basic and acidic residues" evidence="9">
    <location>
        <begin position="116"/>
        <end position="126"/>
    </location>
</feature>
<protein>
    <recommendedName>
        <fullName evidence="11">C2H2-type domain-containing protein</fullName>
    </recommendedName>
</protein>
<reference evidence="12" key="1">
    <citation type="journal article" date="2020" name="Mol. Plant Microbe Interact.">
        <title>Genome Sequence of the Biocontrol Agent Coniothyrium minitans strain Conio (IMI 134523).</title>
        <authorList>
            <person name="Patel D."/>
            <person name="Shittu T.A."/>
            <person name="Baroncelli R."/>
            <person name="Muthumeenakshi S."/>
            <person name="Osborne T.H."/>
            <person name="Janganan T.K."/>
            <person name="Sreenivasaprasad S."/>
        </authorList>
    </citation>
    <scope>NUCLEOTIDE SEQUENCE</scope>
    <source>
        <strain evidence="12">Conio</strain>
    </source>
</reference>
<proteinExistence type="predicted"/>
<dbReference type="GO" id="GO:0006357">
    <property type="term" value="P:regulation of transcription by RNA polymerase II"/>
    <property type="evidence" value="ECO:0007669"/>
    <property type="project" value="TreeGrafter"/>
</dbReference>
<dbReference type="EMBL" id="WJXW01000004">
    <property type="protein sequence ID" value="KAF9737160.1"/>
    <property type="molecule type" value="Genomic_DNA"/>
</dbReference>
<evidence type="ECO:0000259" key="11">
    <source>
        <dbReference type="PROSITE" id="PS50157"/>
    </source>
</evidence>
<accession>A0A9P6GLG4</accession>
<sequence length="453" mass="50191">MDSGPGPPQQSPDDYSARERRERTVVAVGISIGVLVLFAVPLCLLYYANWRRKRRAKQKELRDLEGTTAISHNEKYGTNPFARTGATTLTTTLAPAEEFTQAEIARWRELQGGRTVTELERLKRDPSSPLNTLPKTPPQPTPEEVLGLDKASYLQSFPVASNSSSAPDGTPEITVLPSRLPPGIFHSEGESSRQREGHSDPGNCISPWEVEHEPNPVIFRHLLGSRGEKLGHDEVAAQEEGAARQNEPSSELPMNSEVAPLSWDQELQHYAQHDTFISEQERSPESSALEETSGSSPSSSTSSQDSSHPLLSEGSTKDNSQSPTSFRLPDLHQPRLIASGSGPKITQAAGELSCTHCDRTFATTGQLNAHIHRKHVRRYSCALCASTFHLKTDLKRHELTVHRKDLAAETRGFRCPNPACSIPEKVFIRRDNFERHVSRCTKRKEDDGQKMSE</sequence>
<evidence type="ECO:0000256" key="6">
    <source>
        <dbReference type="ARBA" id="ARBA00023163"/>
    </source>
</evidence>
<dbReference type="PROSITE" id="PS50157">
    <property type="entry name" value="ZINC_FINGER_C2H2_2"/>
    <property type="match status" value="2"/>
</dbReference>
<dbReference type="Pfam" id="PF00096">
    <property type="entry name" value="zf-C2H2"/>
    <property type="match status" value="1"/>
</dbReference>
<evidence type="ECO:0000313" key="13">
    <source>
        <dbReference type="Proteomes" id="UP000756921"/>
    </source>
</evidence>
<dbReference type="Proteomes" id="UP000756921">
    <property type="component" value="Unassembled WGS sequence"/>
</dbReference>
<dbReference type="InterPro" id="IPR013087">
    <property type="entry name" value="Znf_C2H2_type"/>
</dbReference>
<keyword evidence="2" id="KW-0479">Metal-binding</keyword>
<dbReference type="GO" id="GO:0005634">
    <property type="term" value="C:nucleus"/>
    <property type="evidence" value="ECO:0007669"/>
    <property type="project" value="UniProtKB-SubCell"/>
</dbReference>
<evidence type="ECO:0000256" key="2">
    <source>
        <dbReference type="ARBA" id="ARBA00022723"/>
    </source>
</evidence>
<gene>
    <name evidence="12" type="ORF">PMIN01_04939</name>
</gene>
<feature type="region of interest" description="Disordered" evidence="9">
    <location>
        <begin position="116"/>
        <end position="145"/>
    </location>
</feature>
<feature type="domain" description="C2H2-type" evidence="11">
    <location>
        <begin position="379"/>
        <end position="407"/>
    </location>
</feature>
<dbReference type="SMART" id="SM00355">
    <property type="entry name" value="ZnF_C2H2"/>
    <property type="match status" value="3"/>
</dbReference>
<keyword evidence="6" id="KW-0804">Transcription</keyword>
<evidence type="ECO:0000313" key="12">
    <source>
        <dbReference type="EMBL" id="KAF9737160.1"/>
    </source>
</evidence>
<keyword evidence="10" id="KW-0812">Transmembrane</keyword>
<evidence type="ECO:0000256" key="7">
    <source>
        <dbReference type="ARBA" id="ARBA00023242"/>
    </source>
</evidence>